<evidence type="ECO:0000313" key="2">
    <source>
        <dbReference type="EMBL" id="MDR6839687.1"/>
    </source>
</evidence>
<dbReference type="Proteomes" id="UP001253458">
    <property type="component" value="Unassembled WGS sequence"/>
</dbReference>
<protein>
    <submittedName>
        <fullName evidence="1">Uncharacterized protein</fullName>
    </submittedName>
</protein>
<gene>
    <name evidence="1" type="ORF">J2W88_002986</name>
    <name evidence="2" type="ORF">J2W93_004555</name>
</gene>
<comment type="caution">
    <text evidence="1">The sequence shown here is derived from an EMBL/GenBank/DDBJ whole genome shotgun (WGS) entry which is preliminary data.</text>
</comment>
<sequence>MSSTTAQQGSYKKSGDKRGDLFPPLQGAVSVFAIYRSQRIVVCRHGKGANADGAALLGLGYGDVELVIGCGVLHALDCQEPALGSFVALGLNGGLNSKRNGSSSCQSQTAQHHQVRPLAECRGRCGGAADKLNKVRREINSPIEPLASRVVPVPVLDIEEQIICHLEAHSQLTRSVLGRAVAAAVVDAPEALGFYAQVQCESFSWDAPLGRSCDVAFTTIATSGQPTNTEMGMA</sequence>
<evidence type="ECO:0000313" key="3">
    <source>
        <dbReference type="Proteomes" id="UP001249076"/>
    </source>
</evidence>
<evidence type="ECO:0000313" key="1">
    <source>
        <dbReference type="EMBL" id="MDR6767705.1"/>
    </source>
</evidence>
<dbReference type="AlphaFoldDB" id="A0AAJ2BX54"/>
<organism evidence="1 4">
    <name type="scientific">Acidovorax delafieldii</name>
    <name type="common">Pseudomonas delafieldii</name>
    <dbReference type="NCBI Taxonomy" id="47920"/>
    <lineage>
        <taxon>Bacteria</taxon>
        <taxon>Pseudomonadati</taxon>
        <taxon>Pseudomonadota</taxon>
        <taxon>Betaproteobacteria</taxon>
        <taxon>Burkholderiales</taxon>
        <taxon>Comamonadaceae</taxon>
        <taxon>Acidovorax</taxon>
    </lineage>
</organism>
<dbReference type="EMBL" id="JAVDTL010000004">
    <property type="protein sequence ID" value="MDR6767705.1"/>
    <property type="molecule type" value="Genomic_DNA"/>
</dbReference>
<dbReference type="EMBL" id="JAVDTS010000011">
    <property type="protein sequence ID" value="MDR6839687.1"/>
    <property type="molecule type" value="Genomic_DNA"/>
</dbReference>
<accession>A0AAJ2BX54</accession>
<name>A0AAJ2BX54_ACIDE</name>
<reference evidence="1 3" key="1">
    <citation type="submission" date="2023-07" db="EMBL/GenBank/DDBJ databases">
        <title>Sorghum-associated microbial communities from plants grown in Nebraska, USA.</title>
        <authorList>
            <person name="Schachtman D."/>
        </authorList>
    </citation>
    <scope>NUCLEOTIDE SEQUENCE</scope>
    <source>
        <strain evidence="2 3">BE105</strain>
        <strain evidence="1">BE69</strain>
    </source>
</reference>
<keyword evidence="3" id="KW-1185">Reference proteome</keyword>
<proteinExistence type="predicted"/>
<evidence type="ECO:0000313" key="4">
    <source>
        <dbReference type="Proteomes" id="UP001253458"/>
    </source>
</evidence>
<dbReference type="Proteomes" id="UP001249076">
    <property type="component" value="Unassembled WGS sequence"/>
</dbReference>
<dbReference type="RefSeq" id="WP_209820678.1">
    <property type="nucleotide sequence ID" value="NZ_JAVDTL010000004.1"/>
</dbReference>